<name>A0A915JJP1_ROMCU</name>
<evidence type="ECO:0000256" key="1">
    <source>
        <dbReference type="ARBA" id="ARBA00023157"/>
    </source>
</evidence>
<dbReference type="GO" id="GO:0004252">
    <property type="term" value="F:serine-type endopeptidase activity"/>
    <property type="evidence" value="ECO:0007669"/>
    <property type="project" value="InterPro"/>
</dbReference>
<reference evidence="4" key="1">
    <citation type="submission" date="2022-11" db="UniProtKB">
        <authorList>
            <consortium name="WormBaseParasite"/>
        </authorList>
    </citation>
    <scope>IDENTIFICATION</scope>
</reference>
<evidence type="ECO:0000313" key="4">
    <source>
        <dbReference type="WBParaSite" id="nRc.2.0.1.t26394-RA"/>
    </source>
</evidence>
<sequence>DLISNAIWKLNLLGKRSRRYSDQISHGKAPDRCGTNRQNLQPLLVRDKRIINGYTPLPYSMPWMGTLTKDQRSICSAILLSKNLKDKSSGWAIVASHCIFKEVDEQALDEKEVDHTRFALLFGVHDLRLATPHVRYRKILKVHRNYGPSDLSLVKLNKVIKFDSYINGLCLPDEPDEKDVAEFSMCLTCGWGATKCELFY</sequence>
<dbReference type="SUPFAM" id="SSF50494">
    <property type="entry name" value="Trypsin-like serine proteases"/>
    <property type="match status" value="1"/>
</dbReference>
<keyword evidence="1" id="KW-1015">Disulfide bond</keyword>
<dbReference type="GO" id="GO:0006508">
    <property type="term" value="P:proteolysis"/>
    <property type="evidence" value="ECO:0007669"/>
    <property type="project" value="InterPro"/>
</dbReference>
<dbReference type="InterPro" id="IPR043504">
    <property type="entry name" value="Peptidase_S1_PA_chymotrypsin"/>
</dbReference>
<feature type="domain" description="Peptidase S1" evidence="2">
    <location>
        <begin position="50"/>
        <end position="200"/>
    </location>
</feature>
<proteinExistence type="predicted"/>
<evidence type="ECO:0000259" key="2">
    <source>
        <dbReference type="PROSITE" id="PS50240"/>
    </source>
</evidence>
<dbReference type="AlphaFoldDB" id="A0A915JJP1"/>
<protein>
    <submittedName>
        <fullName evidence="4">Peptidase S1 domain-containing protein</fullName>
    </submittedName>
</protein>
<dbReference type="PANTHER" id="PTHR24252:SF7">
    <property type="entry name" value="HYALIN"/>
    <property type="match status" value="1"/>
</dbReference>
<dbReference type="WBParaSite" id="nRc.2.0.1.t26394-RA">
    <property type="protein sequence ID" value="nRc.2.0.1.t26394-RA"/>
    <property type="gene ID" value="nRc.2.0.1.g26394"/>
</dbReference>
<evidence type="ECO:0000313" key="3">
    <source>
        <dbReference type="Proteomes" id="UP000887565"/>
    </source>
</evidence>
<dbReference type="Pfam" id="PF00089">
    <property type="entry name" value="Trypsin"/>
    <property type="match status" value="1"/>
</dbReference>
<keyword evidence="3" id="KW-1185">Reference proteome</keyword>
<dbReference type="Gene3D" id="2.40.10.10">
    <property type="entry name" value="Trypsin-like serine proteases"/>
    <property type="match status" value="1"/>
</dbReference>
<dbReference type="PANTHER" id="PTHR24252">
    <property type="entry name" value="ACROSIN-RELATED"/>
    <property type="match status" value="1"/>
</dbReference>
<dbReference type="InterPro" id="IPR009003">
    <property type="entry name" value="Peptidase_S1_PA"/>
</dbReference>
<accession>A0A915JJP1</accession>
<dbReference type="InterPro" id="IPR001254">
    <property type="entry name" value="Trypsin_dom"/>
</dbReference>
<organism evidence="3 4">
    <name type="scientific">Romanomermis culicivorax</name>
    <name type="common">Nematode worm</name>
    <dbReference type="NCBI Taxonomy" id="13658"/>
    <lineage>
        <taxon>Eukaryota</taxon>
        <taxon>Metazoa</taxon>
        <taxon>Ecdysozoa</taxon>
        <taxon>Nematoda</taxon>
        <taxon>Enoplea</taxon>
        <taxon>Dorylaimia</taxon>
        <taxon>Mermithida</taxon>
        <taxon>Mermithoidea</taxon>
        <taxon>Mermithidae</taxon>
        <taxon>Romanomermis</taxon>
    </lineage>
</organism>
<dbReference type="PROSITE" id="PS50240">
    <property type="entry name" value="TRYPSIN_DOM"/>
    <property type="match status" value="1"/>
</dbReference>
<dbReference type="Proteomes" id="UP000887565">
    <property type="component" value="Unplaced"/>
</dbReference>